<sequence length="287" mass="31330">MDGREISLEEFPLAHRLRTYTALRAEEVVLKAPDGRSVTVLGQRYLHLFGGWQRDGVGFGRNPADESANLNPAETRQFHTIINDQADRMRAMITDLLDAAQIESGTLSVSLEPSEVVALVDQARTSFVRGGGPQRTPGGCAGGSSAVMADRARITQVINNLLSNASRYAPVSSVIGVTAQHEGNSRGPRRQRIWAESDGLDSGIRFTFTIPVAERSIQAEPTNSDRPDSRSHPRDIDAGRVLVVDDDPQTLRHVRDILAKDRYLTIFATGPDEALHLVESETPNSPS</sequence>
<name>A0AA35TZ95_GEOBA</name>
<protein>
    <recommendedName>
        <fullName evidence="2">histidine kinase</fullName>
        <ecNumber evidence="2">2.7.13.3</ecNumber>
    </recommendedName>
</protein>
<evidence type="ECO:0000256" key="4">
    <source>
        <dbReference type="ARBA" id="ARBA00022777"/>
    </source>
</evidence>
<keyword evidence="4" id="KW-0418">Kinase</keyword>
<dbReference type="SUPFAM" id="SSF47384">
    <property type="entry name" value="Homodimeric domain of signal transducing histidine kinase"/>
    <property type="match status" value="1"/>
</dbReference>
<evidence type="ECO:0000256" key="3">
    <source>
        <dbReference type="ARBA" id="ARBA00022679"/>
    </source>
</evidence>
<dbReference type="SUPFAM" id="SSF52172">
    <property type="entry name" value="CheY-like"/>
    <property type="match status" value="1"/>
</dbReference>
<comment type="caution">
    <text evidence="8">The sequence shown here is derived from an EMBL/GenBank/DDBJ whole genome shotgun (WGS) entry which is preliminary data.</text>
</comment>
<evidence type="ECO:0000259" key="7">
    <source>
        <dbReference type="PROSITE" id="PS50110"/>
    </source>
</evidence>
<dbReference type="GO" id="GO:0000155">
    <property type="term" value="F:phosphorelay sensor kinase activity"/>
    <property type="evidence" value="ECO:0007669"/>
    <property type="project" value="InterPro"/>
</dbReference>
<dbReference type="EMBL" id="CASHTH010004428">
    <property type="protein sequence ID" value="CAI8057255.1"/>
    <property type="molecule type" value="Genomic_DNA"/>
</dbReference>
<dbReference type="InterPro" id="IPR011006">
    <property type="entry name" value="CheY-like_superfamily"/>
</dbReference>
<accession>A0AA35TZ95</accession>
<evidence type="ECO:0000256" key="2">
    <source>
        <dbReference type="ARBA" id="ARBA00012438"/>
    </source>
</evidence>
<proteinExistence type="predicted"/>
<dbReference type="InterPro" id="IPR036890">
    <property type="entry name" value="HATPase_C_sf"/>
</dbReference>
<reference evidence="8" key="1">
    <citation type="submission" date="2023-03" db="EMBL/GenBank/DDBJ databases">
        <authorList>
            <person name="Steffen K."/>
            <person name="Cardenas P."/>
        </authorList>
    </citation>
    <scope>NUCLEOTIDE SEQUENCE</scope>
</reference>
<evidence type="ECO:0000256" key="5">
    <source>
        <dbReference type="PROSITE-ProRule" id="PRU00169"/>
    </source>
</evidence>
<evidence type="ECO:0000256" key="1">
    <source>
        <dbReference type="ARBA" id="ARBA00000085"/>
    </source>
</evidence>
<keyword evidence="9" id="KW-1185">Reference proteome</keyword>
<dbReference type="Proteomes" id="UP001174909">
    <property type="component" value="Unassembled WGS sequence"/>
</dbReference>
<keyword evidence="3" id="KW-0808">Transferase</keyword>
<dbReference type="PANTHER" id="PTHR43047:SF72">
    <property type="entry name" value="OSMOSENSING HISTIDINE PROTEIN KINASE SLN1"/>
    <property type="match status" value="1"/>
</dbReference>
<dbReference type="Gene3D" id="3.30.565.10">
    <property type="entry name" value="Histidine kinase-like ATPase, C-terminal domain"/>
    <property type="match status" value="1"/>
</dbReference>
<dbReference type="InterPro" id="IPR001789">
    <property type="entry name" value="Sig_transdc_resp-reg_receiver"/>
</dbReference>
<dbReference type="GO" id="GO:0009927">
    <property type="term" value="F:histidine phosphotransfer kinase activity"/>
    <property type="evidence" value="ECO:0007669"/>
    <property type="project" value="TreeGrafter"/>
</dbReference>
<dbReference type="InterPro" id="IPR003661">
    <property type="entry name" value="HisK_dim/P_dom"/>
</dbReference>
<dbReference type="EC" id="2.7.13.3" evidence="2"/>
<organism evidence="8 9">
    <name type="scientific">Geodia barretti</name>
    <name type="common">Barrett's horny sponge</name>
    <dbReference type="NCBI Taxonomy" id="519541"/>
    <lineage>
        <taxon>Eukaryota</taxon>
        <taxon>Metazoa</taxon>
        <taxon>Porifera</taxon>
        <taxon>Demospongiae</taxon>
        <taxon>Heteroscleromorpha</taxon>
        <taxon>Tetractinellida</taxon>
        <taxon>Astrophorina</taxon>
        <taxon>Geodiidae</taxon>
        <taxon>Geodia</taxon>
    </lineage>
</organism>
<feature type="compositionally biased region" description="Basic and acidic residues" evidence="6">
    <location>
        <begin position="223"/>
        <end position="238"/>
    </location>
</feature>
<feature type="region of interest" description="Disordered" evidence="6">
    <location>
        <begin position="215"/>
        <end position="239"/>
    </location>
</feature>
<evidence type="ECO:0000313" key="9">
    <source>
        <dbReference type="Proteomes" id="UP001174909"/>
    </source>
</evidence>
<evidence type="ECO:0000256" key="6">
    <source>
        <dbReference type="SAM" id="MobiDB-lite"/>
    </source>
</evidence>
<dbReference type="PROSITE" id="PS50110">
    <property type="entry name" value="RESPONSE_REGULATORY"/>
    <property type="match status" value="1"/>
</dbReference>
<dbReference type="InterPro" id="IPR036097">
    <property type="entry name" value="HisK_dim/P_sf"/>
</dbReference>
<dbReference type="Gene3D" id="3.40.50.2300">
    <property type="match status" value="1"/>
</dbReference>
<dbReference type="Gene3D" id="1.10.287.130">
    <property type="match status" value="1"/>
</dbReference>
<dbReference type="SUPFAM" id="SSF55874">
    <property type="entry name" value="ATPase domain of HSP90 chaperone/DNA topoisomerase II/histidine kinase"/>
    <property type="match status" value="1"/>
</dbReference>
<comment type="caution">
    <text evidence="5">Lacks conserved residue(s) required for the propagation of feature annotation.</text>
</comment>
<dbReference type="PANTHER" id="PTHR43047">
    <property type="entry name" value="TWO-COMPONENT HISTIDINE PROTEIN KINASE"/>
    <property type="match status" value="1"/>
</dbReference>
<evidence type="ECO:0000313" key="8">
    <source>
        <dbReference type="EMBL" id="CAI8057255.1"/>
    </source>
</evidence>
<dbReference type="CDD" id="cd00082">
    <property type="entry name" value="HisKA"/>
    <property type="match status" value="1"/>
</dbReference>
<dbReference type="AlphaFoldDB" id="A0AA35TZ95"/>
<dbReference type="GO" id="GO:0005886">
    <property type="term" value="C:plasma membrane"/>
    <property type="evidence" value="ECO:0007669"/>
    <property type="project" value="TreeGrafter"/>
</dbReference>
<gene>
    <name evidence="8" type="ORF">GBAR_LOCUS31208</name>
</gene>
<feature type="domain" description="Response regulatory" evidence="7">
    <location>
        <begin position="240"/>
        <end position="287"/>
    </location>
</feature>
<comment type="catalytic activity">
    <reaction evidence="1">
        <text>ATP + protein L-histidine = ADP + protein N-phospho-L-histidine.</text>
        <dbReference type="EC" id="2.7.13.3"/>
    </reaction>
</comment>